<keyword evidence="2" id="KW-1185">Reference proteome</keyword>
<dbReference type="AlphaFoldDB" id="A0AAV4FX69"/>
<accession>A0AAV4FX69</accession>
<gene>
    <name evidence="1" type="ORF">ElyMa_005837800</name>
</gene>
<protein>
    <submittedName>
        <fullName evidence="1">Uncharacterized protein</fullName>
    </submittedName>
</protein>
<reference evidence="1 2" key="1">
    <citation type="journal article" date="2021" name="Elife">
        <title>Chloroplast acquisition without the gene transfer in kleptoplastic sea slugs, Plakobranchus ocellatus.</title>
        <authorList>
            <person name="Maeda T."/>
            <person name="Takahashi S."/>
            <person name="Yoshida T."/>
            <person name="Shimamura S."/>
            <person name="Takaki Y."/>
            <person name="Nagai Y."/>
            <person name="Toyoda A."/>
            <person name="Suzuki Y."/>
            <person name="Arimoto A."/>
            <person name="Ishii H."/>
            <person name="Satoh N."/>
            <person name="Nishiyama T."/>
            <person name="Hasebe M."/>
            <person name="Maruyama T."/>
            <person name="Minagawa J."/>
            <person name="Obokata J."/>
            <person name="Shigenobu S."/>
        </authorList>
    </citation>
    <scope>NUCLEOTIDE SEQUENCE [LARGE SCALE GENOMIC DNA]</scope>
</reference>
<organism evidence="1 2">
    <name type="scientific">Elysia marginata</name>
    <dbReference type="NCBI Taxonomy" id="1093978"/>
    <lineage>
        <taxon>Eukaryota</taxon>
        <taxon>Metazoa</taxon>
        <taxon>Spiralia</taxon>
        <taxon>Lophotrochozoa</taxon>
        <taxon>Mollusca</taxon>
        <taxon>Gastropoda</taxon>
        <taxon>Heterobranchia</taxon>
        <taxon>Euthyneura</taxon>
        <taxon>Panpulmonata</taxon>
        <taxon>Sacoglossa</taxon>
        <taxon>Placobranchoidea</taxon>
        <taxon>Plakobranchidae</taxon>
        <taxon>Elysia</taxon>
    </lineage>
</organism>
<evidence type="ECO:0000313" key="1">
    <source>
        <dbReference type="EMBL" id="GFR77952.1"/>
    </source>
</evidence>
<dbReference type="EMBL" id="BMAT01011724">
    <property type="protein sequence ID" value="GFR77952.1"/>
    <property type="molecule type" value="Genomic_DNA"/>
</dbReference>
<comment type="caution">
    <text evidence="1">The sequence shown here is derived from an EMBL/GenBank/DDBJ whole genome shotgun (WGS) entry which is preliminary data.</text>
</comment>
<evidence type="ECO:0000313" key="2">
    <source>
        <dbReference type="Proteomes" id="UP000762676"/>
    </source>
</evidence>
<name>A0AAV4FX69_9GAST</name>
<sequence>MLLPIVPKVSRWYTAIVRRRVTALVEAMPPGRQDLPVFLAGTSGLGNAARKTRPTVFLAGTSGLGNAASKTRPTCVPRRD</sequence>
<dbReference type="Proteomes" id="UP000762676">
    <property type="component" value="Unassembled WGS sequence"/>
</dbReference>
<proteinExistence type="predicted"/>